<gene>
    <name evidence="1" type="ORF">MPSYJ_27060</name>
</gene>
<reference evidence="1 2" key="1">
    <citation type="journal article" date="2019" name="Emerg. Microbes Infect.">
        <title>Comprehensive subspecies identification of 175 nontuberculous mycobacteria species based on 7547 genomic profiles.</title>
        <authorList>
            <person name="Matsumoto Y."/>
            <person name="Kinjo T."/>
            <person name="Motooka D."/>
            <person name="Nabeya D."/>
            <person name="Jung N."/>
            <person name="Uechi K."/>
            <person name="Horii T."/>
            <person name="Iida T."/>
            <person name="Fujita J."/>
            <person name="Nakamura S."/>
        </authorList>
    </citation>
    <scope>NUCLEOTIDE SEQUENCE [LARGE SCALE GENOMIC DNA]</scope>
    <source>
        <strain evidence="1 2">JCM 13323</strain>
    </source>
</reference>
<dbReference type="AlphaFoldDB" id="A0A7I7MAM5"/>
<accession>A0A7I7MAM5</accession>
<dbReference type="KEGG" id="mpsc:MPSYJ_27060"/>
<proteinExistence type="predicted"/>
<organism evidence="1 2">
    <name type="scientific">Mycolicibacterium psychrotolerans</name>
    <dbReference type="NCBI Taxonomy" id="216929"/>
    <lineage>
        <taxon>Bacteria</taxon>
        <taxon>Bacillati</taxon>
        <taxon>Actinomycetota</taxon>
        <taxon>Actinomycetes</taxon>
        <taxon>Mycobacteriales</taxon>
        <taxon>Mycobacteriaceae</taxon>
        <taxon>Mycolicibacterium</taxon>
    </lineage>
</organism>
<dbReference type="Proteomes" id="UP000466514">
    <property type="component" value="Chromosome"/>
</dbReference>
<name>A0A7I7MAM5_9MYCO</name>
<dbReference type="EMBL" id="AP022574">
    <property type="protein sequence ID" value="BBX69245.1"/>
    <property type="molecule type" value="Genomic_DNA"/>
</dbReference>
<protein>
    <submittedName>
        <fullName evidence="1">Uncharacterized protein</fullName>
    </submittedName>
</protein>
<keyword evidence="2" id="KW-1185">Reference proteome</keyword>
<sequence>MLASYVHEKKLLDQASQQFELPRGLSREQIASAVEGSGYELIGMTADITGDASHRTLIVRCRSCGRISVERMGDIGWGCSCSRNQNPSSFGGRGAKRILLK</sequence>
<evidence type="ECO:0000313" key="1">
    <source>
        <dbReference type="EMBL" id="BBX69245.1"/>
    </source>
</evidence>
<evidence type="ECO:0000313" key="2">
    <source>
        <dbReference type="Proteomes" id="UP000466514"/>
    </source>
</evidence>